<name>A0A0S2LQ13_STACE</name>
<dbReference type="CDD" id="cd01425">
    <property type="entry name" value="RPS2"/>
    <property type="match status" value="1"/>
</dbReference>
<keyword evidence="7" id="KW-0150">Chloroplast</keyword>
<dbReference type="GO" id="GO:0005763">
    <property type="term" value="C:mitochondrial small ribosomal subunit"/>
    <property type="evidence" value="ECO:0007669"/>
    <property type="project" value="TreeGrafter"/>
</dbReference>
<dbReference type="NCBIfam" id="TIGR01011">
    <property type="entry name" value="rpsB_bact"/>
    <property type="match status" value="2"/>
</dbReference>
<gene>
    <name evidence="5 7" type="primary">rps2</name>
</gene>
<dbReference type="EMBL" id="KT625420">
    <property type="protein sequence ID" value="ALO63460.1"/>
    <property type="molecule type" value="Genomic_DNA"/>
</dbReference>
<dbReference type="RefSeq" id="YP_009185116.1">
    <property type="nucleotide sequence ID" value="NC_028585.1"/>
</dbReference>
<proteinExistence type="inferred from homology"/>
<evidence type="ECO:0000256" key="1">
    <source>
        <dbReference type="ARBA" id="ARBA00004229"/>
    </source>
</evidence>
<evidence type="ECO:0000313" key="7">
    <source>
        <dbReference type="EMBL" id="ALO63460.1"/>
    </source>
</evidence>
<dbReference type="HAMAP" id="MF_00291_B">
    <property type="entry name" value="Ribosomal_uS2_B"/>
    <property type="match status" value="1"/>
</dbReference>
<dbReference type="InterPro" id="IPR005706">
    <property type="entry name" value="Ribosomal_uS2_bac/mit/plastid"/>
</dbReference>
<dbReference type="InterPro" id="IPR001865">
    <property type="entry name" value="Ribosomal_uS2"/>
</dbReference>
<dbReference type="GeneID" id="26378926"/>
<keyword evidence="3 5" id="KW-0689">Ribosomal protein</keyword>
<comment type="subcellular location">
    <subcellularLocation>
        <location evidence="1 5">Plastid</location>
        <location evidence="1 5">Chloroplast</location>
    </subcellularLocation>
</comment>
<sequence>MNTANNSNDQNLPKLNKLPVFDNAEKTNLPIDETKVKLNPRPFRTKNSEEANSGTNTPEVIPGKRGNLSGSVAKGTSNSEKRQTSRIKTTPQAKTSNISEDTELRKKDTPVKSDRSEKTSSKNQRNVNALINSGNRSDSMAVASMNTTGMNLGKNSTNSKGQGNSSAPFVSKPTGSKRSTLSSKISAAELNYSDQKIKNEKKKLISNLQKLLKEQKLQLQSLFVAEAAGQSKSLKNKTSTMPATLQSESAKKQVVVSFLKQYPILAKDNVISAGSNKFNQNQQINKVVLRFSSFSTKLQRQGNTALNLKKSSAPFAKLKAGQKLRLLVSASAGNLGFGQVAGIKTASSKIQETSFKPMNDSIYQVKIDKVLNNGISIGSILPSANSTQSRGADGATPSVPVEFHNKKIVIRRKTIISQGTAVPSTLISLKKGDISSVTINRLTEKYAIASLVPNESATASIGQKTAEEGSLRKVGLAANQESTNVNSFIQSSTRGTSFDASTPRKEIGSKYTLPIFSSKTPKIHSNLTKHYTLYKIAEHSKNSLKKEHSLLFINSGQNSVNFDYQRIQLTKSTPIIASSGGQNIQSFYLGNIIKSFSFNDRFNQKLRVRYNLEQMLKSGLHFGEKAVKCNANMRKYLWTRAVGSSSDFRKTNNGRPPGVTGMGSSSAGLNGLLGQAKLNGRAFPGLGGVPITDGLRNSNFSAKLSDGSLNGDGSKALGRDNWPVDLYSSMPSSQPFLKNAHGSIQSSAGTEMNSGNSLINDKMAQIDQQIYKMISLESLRLSEEKNGYRPLNLAGDVLANNTGSLPTEVLPRIADTLNLSSSQRPLIKKGRHILNLFKTRNCLMKVLLQLTKYAAKGNKFLFVGTKKSAAGLIARAALFSKNAFFVNTRWLGGMLTNWKTILKSISQIRPILQEKQKLMTNILTKRQRIKTQLVSKLDKIRTKIKLVAKKGALLIKKLKTEGLGQKRFDTYKKIVQLRTLTSSKTQNLLKLRQNLIEKRKQLLTLRSSVQLKAQQALETYYSLMQQHKNQLKQLKELKFLLLISNEIIKFHNNSLICVSNNGIRNVSSISAGVGISQMIPTPPKELKKLIINKLVQIEKTLNSMDSSGRVGLSSSKKNSNSFVLSIGSGKKSSRILIAFGLFGKIAGLSILETETSIKALETKLQSLISSITNFNKNLNHINSLNQQLLSELLLIKGVLKKDIIIQKIILQKIKRLGLQQRFLVSIPKLRHLATPKNKLNDAIKLILDKCIDPIIKEISNKGKGTSGNSEDVKGELKAFDIYDDKLRNKSKKEAASLKKKWQRLEKYFGGVAKMKKNKTKLIAILIGQKQEKTAVLECQKVGIKTIQLIDSNCNPSLADYFVPMNDDSRNSIKYILTRFLKHIRLGQKLRKKLVRTLRPLNN</sequence>
<evidence type="ECO:0000256" key="3">
    <source>
        <dbReference type="ARBA" id="ARBA00022980"/>
    </source>
</evidence>
<evidence type="ECO:0000256" key="2">
    <source>
        <dbReference type="ARBA" id="ARBA00006242"/>
    </source>
</evidence>
<keyword evidence="7" id="KW-0934">Plastid</keyword>
<dbReference type="GO" id="GO:0009507">
    <property type="term" value="C:chloroplast"/>
    <property type="evidence" value="ECO:0007669"/>
    <property type="project" value="UniProtKB-SubCell"/>
</dbReference>
<organism evidence="7">
    <name type="scientific">Staurocarteria cerasiformis</name>
    <name type="common">Green alga</name>
    <name type="synonym">Carteria cerasiformis</name>
    <dbReference type="NCBI Taxonomy" id="69401"/>
    <lineage>
        <taxon>Eukaryota</taxon>
        <taxon>Viridiplantae</taxon>
        <taxon>Chlorophyta</taxon>
        <taxon>core chlorophytes</taxon>
        <taxon>Chlorophyceae</taxon>
        <taxon>CS clade</taxon>
        <taxon>Chlamydomonadales</taxon>
        <taxon>Chlamydomonadaceae</taxon>
        <taxon>Staurocarteria</taxon>
    </lineage>
</organism>
<reference evidence="7" key="1">
    <citation type="journal article" date="2015" name="BMC Evol. Biol.">
        <title>Chloroplast phylogenomic analysis of chlorophyte green algae identifies a novel lineage sister to the Sphaeropleales (Chlorophyceae).</title>
        <authorList>
            <person name="Lemieux C."/>
            <person name="Vincent A.T."/>
            <person name="Labarre A."/>
            <person name="Otis C."/>
            <person name="Turmel M."/>
        </authorList>
    </citation>
    <scope>NUCLEOTIDE SEQUENCE</scope>
</reference>
<evidence type="ECO:0000256" key="6">
    <source>
        <dbReference type="SAM" id="MobiDB-lite"/>
    </source>
</evidence>
<dbReference type="GO" id="GO:0003735">
    <property type="term" value="F:structural constituent of ribosome"/>
    <property type="evidence" value="ECO:0007669"/>
    <property type="project" value="InterPro"/>
</dbReference>
<dbReference type="PANTHER" id="PTHR12534">
    <property type="entry name" value="30S RIBOSOMAL PROTEIN S2 PROKARYOTIC AND ORGANELLAR"/>
    <property type="match status" value="1"/>
</dbReference>
<feature type="region of interest" description="Disordered" evidence="6">
    <location>
        <begin position="1"/>
        <end position="182"/>
    </location>
</feature>
<dbReference type="Gene3D" id="3.40.50.10490">
    <property type="entry name" value="Glucose-6-phosphate isomerase like protein, domain 1"/>
    <property type="match status" value="3"/>
</dbReference>
<feature type="compositionally biased region" description="Basic and acidic residues" evidence="6">
    <location>
        <begin position="102"/>
        <end position="120"/>
    </location>
</feature>
<keyword evidence="4 5" id="KW-0687">Ribonucleoprotein</keyword>
<dbReference type="PROSITE" id="PS00962">
    <property type="entry name" value="RIBOSOMAL_S2_1"/>
    <property type="match status" value="1"/>
</dbReference>
<feature type="compositionally biased region" description="Polar residues" evidence="6">
    <location>
        <begin position="68"/>
        <end position="78"/>
    </location>
</feature>
<feature type="compositionally biased region" description="Polar residues" evidence="6">
    <location>
        <begin position="121"/>
        <end position="182"/>
    </location>
</feature>
<evidence type="ECO:0000256" key="4">
    <source>
        <dbReference type="ARBA" id="ARBA00023274"/>
    </source>
</evidence>
<dbReference type="InterPro" id="IPR023591">
    <property type="entry name" value="Ribosomal_uS2_flav_dom_sf"/>
</dbReference>
<dbReference type="GO" id="GO:0006412">
    <property type="term" value="P:translation"/>
    <property type="evidence" value="ECO:0007669"/>
    <property type="project" value="UniProtKB-UniRule"/>
</dbReference>
<feature type="compositionally biased region" description="Polar residues" evidence="6">
    <location>
        <begin position="86"/>
        <end position="99"/>
    </location>
</feature>
<feature type="compositionally biased region" description="Polar residues" evidence="6">
    <location>
        <begin position="1"/>
        <end position="13"/>
    </location>
</feature>
<accession>A0A0S2LQ13</accession>
<geneLocation type="chloroplast" evidence="7"/>
<dbReference type="Pfam" id="PF00318">
    <property type="entry name" value="Ribosomal_S2"/>
    <property type="match status" value="2"/>
</dbReference>
<dbReference type="SUPFAM" id="SSF52313">
    <property type="entry name" value="Ribosomal protein S2"/>
    <property type="match status" value="2"/>
</dbReference>
<protein>
    <recommendedName>
        <fullName evidence="5">Small ribosomal subunit protein uS2c</fullName>
    </recommendedName>
</protein>
<dbReference type="PANTHER" id="PTHR12534:SF0">
    <property type="entry name" value="SMALL RIBOSOMAL SUBUNIT PROTEIN US2M"/>
    <property type="match status" value="1"/>
</dbReference>
<comment type="similarity">
    <text evidence="2 5">Belongs to the universal ribosomal protein uS2 family.</text>
</comment>
<evidence type="ECO:0000256" key="5">
    <source>
        <dbReference type="HAMAP-Rule" id="MF_00291"/>
    </source>
</evidence>
<dbReference type="InterPro" id="IPR018130">
    <property type="entry name" value="Ribosomal_uS2_CS"/>
</dbReference>